<organism evidence="2 3">
    <name type="scientific">Hericium alpestre</name>
    <dbReference type="NCBI Taxonomy" id="135208"/>
    <lineage>
        <taxon>Eukaryota</taxon>
        <taxon>Fungi</taxon>
        <taxon>Dikarya</taxon>
        <taxon>Basidiomycota</taxon>
        <taxon>Agaricomycotina</taxon>
        <taxon>Agaricomycetes</taxon>
        <taxon>Russulales</taxon>
        <taxon>Hericiaceae</taxon>
        <taxon>Hericium</taxon>
    </lineage>
</organism>
<accession>A0A4Z0A4Z1</accession>
<name>A0A4Z0A4Z1_9AGAM</name>
<sequence length="271" mass="29676">MLLISFFSNLGDRSIDIKLWRTCDAVDAAVPTYHLYNSECDISLQFPISLESTGPLEALCQVLPLDDLRVLSVNGYHGSWSGSWPAQSWINMFGRCRAVERVDVNHGIAVQFCKALVLPVGCSPTASGAPQTLDQLFLRELRSLTISNLNFSIITGEDNKQFINELMILLRQRADYCQNAIGPSGGSDVEAVDRRLARFSILSCSIGQNQVSDLAEVVQDIVWDNHEGEYGVPAEPNWDVYEDMESDGGASEDEDVGSAGSQADSDSSEGF</sequence>
<dbReference type="EMBL" id="SFCI01000174">
    <property type="protein sequence ID" value="TFY81785.1"/>
    <property type="molecule type" value="Genomic_DNA"/>
</dbReference>
<evidence type="ECO:0000313" key="3">
    <source>
        <dbReference type="Proteomes" id="UP000298061"/>
    </source>
</evidence>
<reference evidence="2 3" key="1">
    <citation type="submission" date="2019-02" db="EMBL/GenBank/DDBJ databases">
        <title>Genome sequencing of the rare red list fungi Hericium alpestre (H. flagellum).</title>
        <authorList>
            <person name="Buettner E."/>
            <person name="Kellner H."/>
        </authorList>
    </citation>
    <scope>NUCLEOTIDE SEQUENCE [LARGE SCALE GENOMIC DNA]</scope>
    <source>
        <strain evidence="2 3">DSM 108284</strain>
    </source>
</reference>
<dbReference type="Proteomes" id="UP000298061">
    <property type="component" value="Unassembled WGS sequence"/>
</dbReference>
<feature type="compositionally biased region" description="Acidic residues" evidence="1">
    <location>
        <begin position="240"/>
        <end position="256"/>
    </location>
</feature>
<comment type="caution">
    <text evidence="2">The sequence shown here is derived from an EMBL/GenBank/DDBJ whole genome shotgun (WGS) entry which is preliminary data.</text>
</comment>
<keyword evidence="3" id="KW-1185">Reference proteome</keyword>
<dbReference type="AlphaFoldDB" id="A0A4Z0A4Z1"/>
<protein>
    <submittedName>
        <fullName evidence="2">Uncharacterized protein</fullName>
    </submittedName>
</protein>
<proteinExistence type="predicted"/>
<evidence type="ECO:0000256" key="1">
    <source>
        <dbReference type="SAM" id="MobiDB-lite"/>
    </source>
</evidence>
<gene>
    <name evidence="2" type="ORF">EWM64_g2231</name>
</gene>
<evidence type="ECO:0000313" key="2">
    <source>
        <dbReference type="EMBL" id="TFY81785.1"/>
    </source>
</evidence>
<feature type="region of interest" description="Disordered" evidence="1">
    <location>
        <begin position="233"/>
        <end position="271"/>
    </location>
</feature>